<dbReference type="EMBL" id="BAABDE010000031">
    <property type="protein sequence ID" value="GAA3834839.1"/>
    <property type="molecule type" value="Genomic_DNA"/>
</dbReference>
<comment type="caution">
    <text evidence="3">The sequence shown here is derived from an EMBL/GenBank/DDBJ whole genome shotgun (WGS) entry which is preliminary data.</text>
</comment>
<evidence type="ECO:0000313" key="4">
    <source>
        <dbReference type="Proteomes" id="UP001501009"/>
    </source>
</evidence>
<evidence type="ECO:0000256" key="2">
    <source>
        <dbReference type="SAM" id="Phobius"/>
    </source>
</evidence>
<feature type="region of interest" description="Disordered" evidence="1">
    <location>
        <begin position="130"/>
        <end position="155"/>
    </location>
</feature>
<keyword evidence="2" id="KW-0812">Transmembrane</keyword>
<sequence>MVNFSLQFAVLAFSVIWCLTLKSAVPSTTGSPSTILITSTWTASHSHSLYRLIVILLMVQVAAAATPAVAALAWACGEPTVTRNCALPVCSATADGVPAVASTPTATAPVVNSVLNFKWYRRCWSKRRGHRRQLRRSPAALTSSKHSPHTGRTPF</sequence>
<gene>
    <name evidence="3" type="ORF">GCM10022403_079530</name>
</gene>
<dbReference type="Proteomes" id="UP001501009">
    <property type="component" value="Unassembled WGS sequence"/>
</dbReference>
<protein>
    <submittedName>
        <fullName evidence="3">Uncharacterized protein</fullName>
    </submittedName>
</protein>
<keyword evidence="2" id="KW-0472">Membrane</keyword>
<name>A0ABP7J5Z8_9ACTN</name>
<reference evidence="4" key="1">
    <citation type="journal article" date="2019" name="Int. J. Syst. Evol. Microbiol.">
        <title>The Global Catalogue of Microorganisms (GCM) 10K type strain sequencing project: providing services to taxonomists for standard genome sequencing and annotation.</title>
        <authorList>
            <consortium name="The Broad Institute Genomics Platform"/>
            <consortium name="The Broad Institute Genome Sequencing Center for Infectious Disease"/>
            <person name="Wu L."/>
            <person name="Ma J."/>
        </authorList>
    </citation>
    <scope>NUCLEOTIDE SEQUENCE [LARGE SCALE GENOMIC DNA]</scope>
    <source>
        <strain evidence="4">JCM 17138</strain>
    </source>
</reference>
<keyword evidence="4" id="KW-1185">Reference proteome</keyword>
<organism evidence="3 4">
    <name type="scientific">Streptomyces coacervatus</name>
    <dbReference type="NCBI Taxonomy" id="647381"/>
    <lineage>
        <taxon>Bacteria</taxon>
        <taxon>Bacillati</taxon>
        <taxon>Actinomycetota</taxon>
        <taxon>Actinomycetes</taxon>
        <taxon>Kitasatosporales</taxon>
        <taxon>Streptomycetaceae</taxon>
        <taxon>Streptomyces</taxon>
    </lineage>
</organism>
<evidence type="ECO:0000313" key="3">
    <source>
        <dbReference type="EMBL" id="GAA3834839.1"/>
    </source>
</evidence>
<accession>A0ABP7J5Z8</accession>
<keyword evidence="2" id="KW-1133">Transmembrane helix</keyword>
<feature type="transmembrane region" description="Helical" evidence="2">
    <location>
        <begin position="48"/>
        <end position="74"/>
    </location>
</feature>
<proteinExistence type="predicted"/>
<evidence type="ECO:0000256" key="1">
    <source>
        <dbReference type="SAM" id="MobiDB-lite"/>
    </source>
</evidence>